<accession>A0ABR4NCF9</accession>
<feature type="region of interest" description="Disordered" evidence="6">
    <location>
        <begin position="58"/>
        <end position="98"/>
    </location>
</feature>
<reference evidence="7 8" key="1">
    <citation type="submission" date="2023-09" db="EMBL/GenBank/DDBJ databases">
        <title>Pangenome analysis of Batrachochytrium dendrobatidis and related Chytrids.</title>
        <authorList>
            <person name="Yacoub M.N."/>
            <person name="Stajich J.E."/>
            <person name="James T.Y."/>
        </authorList>
    </citation>
    <scope>NUCLEOTIDE SEQUENCE [LARGE SCALE GENOMIC DNA]</scope>
    <source>
        <strain evidence="7 8">JEL0888</strain>
    </source>
</reference>
<evidence type="ECO:0000256" key="1">
    <source>
        <dbReference type="ARBA" id="ARBA00004186"/>
    </source>
</evidence>
<dbReference type="EMBL" id="JADGIZ020000012">
    <property type="protein sequence ID" value="KAL2917119.1"/>
    <property type="molecule type" value="Genomic_DNA"/>
</dbReference>
<keyword evidence="8" id="KW-1185">Reference proteome</keyword>
<evidence type="ECO:0000256" key="6">
    <source>
        <dbReference type="SAM" id="MobiDB-lite"/>
    </source>
</evidence>
<sequence>MRERNRTAAVADDLFELVVASGVAMDRRVHLKIVELIRLDVPPQAIVALLRELGRAASPTSAISPPAVSPGGAAGSPTAGSPTDLSPTQRTSHIMKLD</sequence>
<feature type="compositionally biased region" description="Polar residues" evidence="6">
    <location>
        <begin position="83"/>
        <end position="92"/>
    </location>
</feature>
<organism evidence="7 8">
    <name type="scientific">Polyrhizophydium stewartii</name>
    <dbReference type="NCBI Taxonomy" id="2732419"/>
    <lineage>
        <taxon>Eukaryota</taxon>
        <taxon>Fungi</taxon>
        <taxon>Fungi incertae sedis</taxon>
        <taxon>Chytridiomycota</taxon>
        <taxon>Chytridiomycota incertae sedis</taxon>
        <taxon>Chytridiomycetes</taxon>
        <taxon>Rhizophydiales</taxon>
        <taxon>Rhizophydiales incertae sedis</taxon>
        <taxon>Polyrhizophydium</taxon>
    </lineage>
</organism>
<comment type="subcellular location">
    <subcellularLocation>
        <location evidence="2">Cytoplasm</location>
        <location evidence="2">Cytoskeleton</location>
        <location evidence="2">Microtubule organizing center</location>
        <location evidence="2">Centrosome</location>
    </subcellularLocation>
    <subcellularLocation>
        <location evidence="1">Cytoplasm</location>
        <location evidence="1">Cytoskeleton</location>
        <location evidence="1">Spindle</location>
    </subcellularLocation>
</comment>
<name>A0ABR4NCF9_9FUNG</name>
<keyword evidence="5" id="KW-0206">Cytoskeleton</keyword>
<keyword evidence="4" id="KW-0963">Cytoplasm</keyword>
<evidence type="ECO:0008006" key="9">
    <source>
        <dbReference type="Google" id="ProtNLM"/>
    </source>
</evidence>
<dbReference type="Pfam" id="PF12926">
    <property type="entry name" value="MOZART2"/>
    <property type="match status" value="1"/>
</dbReference>
<comment type="similarity">
    <text evidence="3">Belongs to the MOZART2 family.</text>
</comment>
<dbReference type="InterPro" id="IPR024332">
    <property type="entry name" value="MOZART2"/>
</dbReference>
<evidence type="ECO:0000256" key="4">
    <source>
        <dbReference type="ARBA" id="ARBA00022490"/>
    </source>
</evidence>
<evidence type="ECO:0000313" key="7">
    <source>
        <dbReference type="EMBL" id="KAL2917119.1"/>
    </source>
</evidence>
<comment type="caution">
    <text evidence="7">The sequence shown here is derived from an EMBL/GenBank/DDBJ whole genome shotgun (WGS) entry which is preliminary data.</text>
</comment>
<evidence type="ECO:0000313" key="8">
    <source>
        <dbReference type="Proteomes" id="UP001527925"/>
    </source>
</evidence>
<protein>
    <recommendedName>
        <fullName evidence="9">Mitotic-spindle organizing protein 1</fullName>
    </recommendedName>
</protein>
<feature type="compositionally biased region" description="Low complexity" evidence="6">
    <location>
        <begin position="58"/>
        <end position="82"/>
    </location>
</feature>
<proteinExistence type="inferred from homology"/>
<evidence type="ECO:0000256" key="3">
    <source>
        <dbReference type="ARBA" id="ARBA00007286"/>
    </source>
</evidence>
<dbReference type="Proteomes" id="UP001527925">
    <property type="component" value="Unassembled WGS sequence"/>
</dbReference>
<gene>
    <name evidence="7" type="ORF">HK105_203183</name>
</gene>
<evidence type="ECO:0000256" key="5">
    <source>
        <dbReference type="ARBA" id="ARBA00023212"/>
    </source>
</evidence>
<evidence type="ECO:0000256" key="2">
    <source>
        <dbReference type="ARBA" id="ARBA00004300"/>
    </source>
</evidence>